<evidence type="ECO:0000313" key="3">
    <source>
        <dbReference type="Proteomes" id="UP000621500"/>
    </source>
</evidence>
<feature type="transmembrane region" description="Helical" evidence="1">
    <location>
        <begin position="56"/>
        <end position="74"/>
    </location>
</feature>
<evidence type="ECO:0000313" key="2">
    <source>
        <dbReference type="EMBL" id="GIH00938.1"/>
    </source>
</evidence>
<keyword evidence="1" id="KW-0812">Transmembrane</keyword>
<proteinExistence type="predicted"/>
<dbReference type="RefSeq" id="WP_203862237.1">
    <property type="nucleotide sequence ID" value="NZ_BAAAZQ010000033.1"/>
</dbReference>
<reference evidence="2 3" key="1">
    <citation type="submission" date="2021-01" db="EMBL/GenBank/DDBJ databases">
        <title>Whole genome shotgun sequence of Plantactinospora mayteni NBRC 109088.</title>
        <authorList>
            <person name="Komaki H."/>
            <person name="Tamura T."/>
        </authorList>
    </citation>
    <scope>NUCLEOTIDE SEQUENCE [LARGE SCALE GENOMIC DNA]</scope>
    <source>
        <strain evidence="2 3">NBRC 109088</strain>
    </source>
</reference>
<sequence length="90" mass="9326">MLGYWIIFLILGLFAVVSAGVAALPLRSARLRVAVLAGHVVVSTVLIAAPDGTRPLWVMVFGPGLLVALVRLSLTAYRGLGSPKASAGDD</sequence>
<comment type="caution">
    <text evidence="2">The sequence shown here is derived from an EMBL/GenBank/DDBJ whole genome shotgun (WGS) entry which is preliminary data.</text>
</comment>
<evidence type="ECO:0000256" key="1">
    <source>
        <dbReference type="SAM" id="Phobius"/>
    </source>
</evidence>
<gene>
    <name evidence="2" type="ORF">Pma05_75100</name>
</gene>
<feature type="transmembrane region" description="Helical" evidence="1">
    <location>
        <begin position="33"/>
        <end position="50"/>
    </location>
</feature>
<keyword evidence="3" id="KW-1185">Reference proteome</keyword>
<keyword evidence="1" id="KW-1133">Transmembrane helix</keyword>
<feature type="transmembrane region" description="Helical" evidence="1">
    <location>
        <begin position="6"/>
        <end position="26"/>
    </location>
</feature>
<dbReference type="Proteomes" id="UP000621500">
    <property type="component" value="Unassembled WGS sequence"/>
</dbReference>
<organism evidence="2 3">
    <name type="scientific">Plantactinospora mayteni</name>
    <dbReference type="NCBI Taxonomy" id="566021"/>
    <lineage>
        <taxon>Bacteria</taxon>
        <taxon>Bacillati</taxon>
        <taxon>Actinomycetota</taxon>
        <taxon>Actinomycetes</taxon>
        <taxon>Micromonosporales</taxon>
        <taxon>Micromonosporaceae</taxon>
        <taxon>Plantactinospora</taxon>
    </lineage>
</organism>
<name>A0ABQ4F201_9ACTN</name>
<protein>
    <submittedName>
        <fullName evidence="2">Uncharacterized protein</fullName>
    </submittedName>
</protein>
<accession>A0ABQ4F201</accession>
<keyword evidence="1" id="KW-0472">Membrane</keyword>
<dbReference type="EMBL" id="BONX01000062">
    <property type="protein sequence ID" value="GIH00938.1"/>
    <property type="molecule type" value="Genomic_DNA"/>
</dbReference>